<name>A0ACC2LYT3_PERAE</name>
<protein>
    <submittedName>
        <fullName evidence="1">Uncharacterized protein</fullName>
    </submittedName>
</protein>
<gene>
    <name evidence="1" type="ORF">MRB53_012369</name>
</gene>
<sequence length="1065" mass="118957">MASLLQHLCLLLLFLPLSIIAQNNQNISEGDSFTAKRDTASWVSSPSGEFAFGFYRLPDTQLFLLAIWFDKIPEKTVVWFANRTNPVQRGSTVELTNDGSLVLNDHQGNVAWRAQGQISGRATSAAMSDTGDFVLTGADSQYIWRSFLEPTDTILPTQVLELNSQLRSRLTDADFSIGRFMFRLLPGGNLVLRTISLNSESEYGDYYSSGTDGSGHQLVFNQSGYIYLKLRNESSFSLTQPTNMVSYGGFYHRATLDSDGVFRQYIYPKEYPNNGGWKQAWSVMLSLPPDICNSGDVMIGSGICGFNSYCELDEDQRPVCKCPPGYRYLDQKYTFYGCKQDFAPQSCDSGGLDAEKQFELKEMPSANWPQCDYECLSPVNEDECRKQCMNDCLCDVAVFSGTQCWKKKIPLSNGRRGREIRGKVLIKVAKSNHSSIPSLFPLDVTQRERDQSAKILIGSLLLGSSLFLNLLFLSAISVAVFFLYNRRELKHEPESSCFGMNLRSFTYKELEQVTDGFKDALGSGAFGIVYKADENAPWVLSTNGDFGFGFYRLLNKDLFLLAIWYAKIPQKTVIWSANGDNPVQKGSKVELTIDGELVLNDHQGQEIWRPGPQAINASNGRVTSAAMLDTGNFVLKGSLNTSYFWQTFNEPTDTILPTQVLEWSGKLSSRLTESSFSNGRFQLRLLNDGNLVLNTIGFPTERANDAYYVSNTYGSGFRVLFNESGYISILRRDGGTPLNITQTSTGSPMDFYYRATLDFDGVFRQYRYPKTKQRNGETAEIWSIISSIPRLTDICLVAPSKEGSGICGFNSYCRVGNNEERHTCECPDGYSFFDPNDKYKGCKQNHAVELRQACDLDKQRVRDMFEMTPLSNINWPLSDSELLTPYDEARCSIACLEDCLCAVAITGGGNCWKKKLPLSNGRMDTSEGGKALIKVLKQDSTQAGKRKKHQGSLIHAGSFLLGCSAFLNFLFLLGIPLSIYFSFHKKLLKAQPDASMLAMNLRSFTYMELEEMTDGFKAEESDSYALNINQKQSARMSFSSCIIAARGIVLGSSREALETAVKSRT</sequence>
<dbReference type="Proteomes" id="UP001234297">
    <property type="component" value="Chromosome 3"/>
</dbReference>
<keyword evidence="2" id="KW-1185">Reference proteome</keyword>
<dbReference type="EMBL" id="CM056811">
    <property type="protein sequence ID" value="KAJ8638102.1"/>
    <property type="molecule type" value="Genomic_DNA"/>
</dbReference>
<evidence type="ECO:0000313" key="1">
    <source>
        <dbReference type="EMBL" id="KAJ8638102.1"/>
    </source>
</evidence>
<accession>A0ACC2LYT3</accession>
<comment type="caution">
    <text evidence="1">The sequence shown here is derived from an EMBL/GenBank/DDBJ whole genome shotgun (WGS) entry which is preliminary data.</text>
</comment>
<proteinExistence type="predicted"/>
<evidence type="ECO:0000313" key="2">
    <source>
        <dbReference type="Proteomes" id="UP001234297"/>
    </source>
</evidence>
<reference evidence="1 2" key="1">
    <citation type="journal article" date="2022" name="Hortic Res">
        <title>A haplotype resolved chromosomal level avocado genome allows analysis of novel avocado genes.</title>
        <authorList>
            <person name="Nath O."/>
            <person name="Fletcher S.J."/>
            <person name="Hayward A."/>
            <person name="Shaw L.M."/>
            <person name="Masouleh A.K."/>
            <person name="Furtado A."/>
            <person name="Henry R.J."/>
            <person name="Mitter N."/>
        </authorList>
    </citation>
    <scope>NUCLEOTIDE SEQUENCE [LARGE SCALE GENOMIC DNA]</scope>
    <source>
        <strain evidence="2">cv. Hass</strain>
    </source>
</reference>
<organism evidence="1 2">
    <name type="scientific">Persea americana</name>
    <name type="common">Avocado</name>
    <dbReference type="NCBI Taxonomy" id="3435"/>
    <lineage>
        <taxon>Eukaryota</taxon>
        <taxon>Viridiplantae</taxon>
        <taxon>Streptophyta</taxon>
        <taxon>Embryophyta</taxon>
        <taxon>Tracheophyta</taxon>
        <taxon>Spermatophyta</taxon>
        <taxon>Magnoliopsida</taxon>
        <taxon>Magnoliidae</taxon>
        <taxon>Laurales</taxon>
        <taxon>Lauraceae</taxon>
        <taxon>Persea</taxon>
    </lineage>
</organism>